<feature type="region of interest" description="Disordered" evidence="1">
    <location>
        <begin position="101"/>
        <end position="128"/>
    </location>
</feature>
<reference evidence="2 3" key="1">
    <citation type="submission" date="2020-04" db="EMBL/GenBank/DDBJ databases">
        <title>Plant Genome Project.</title>
        <authorList>
            <person name="Zhang R.-G."/>
        </authorList>
    </citation>
    <scope>NUCLEOTIDE SEQUENCE [LARGE SCALE GENOMIC DNA]</scope>
    <source>
        <strain evidence="2">YNK0</strain>
        <tissue evidence="2">Leaf</tissue>
    </source>
</reference>
<gene>
    <name evidence="2" type="ORF">HHK36_022955</name>
</gene>
<dbReference type="PANTHER" id="PTHR36759:SF1">
    <property type="entry name" value="DYNEIN BETA CHAIN, CILIARY PROTEIN"/>
    <property type="match status" value="1"/>
</dbReference>
<accession>A0A834YNQ7</accession>
<keyword evidence="3" id="KW-1185">Reference proteome</keyword>
<dbReference type="OMA" id="VSHVHEI"/>
<evidence type="ECO:0000256" key="1">
    <source>
        <dbReference type="SAM" id="MobiDB-lite"/>
    </source>
</evidence>
<protein>
    <recommendedName>
        <fullName evidence="4">NADH dehydrogenase [ubiquinone] 1 alpha subcomplex assembly factor 4</fullName>
    </recommendedName>
</protein>
<feature type="compositionally biased region" description="Polar residues" evidence="1">
    <location>
        <begin position="12"/>
        <end position="25"/>
    </location>
</feature>
<feature type="region of interest" description="Disordered" evidence="1">
    <location>
        <begin position="1"/>
        <end position="65"/>
    </location>
</feature>
<dbReference type="PANTHER" id="PTHR36759">
    <property type="entry name" value="DYNEIN BETA CHAIN, CILIARY PROTEIN"/>
    <property type="match status" value="1"/>
</dbReference>
<evidence type="ECO:0000313" key="3">
    <source>
        <dbReference type="Proteomes" id="UP000655225"/>
    </source>
</evidence>
<evidence type="ECO:0008006" key="4">
    <source>
        <dbReference type="Google" id="ProtNLM"/>
    </source>
</evidence>
<dbReference type="OrthoDB" id="1609931at2759"/>
<organism evidence="2 3">
    <name type="scientific">Tetracentron sinense</name>
    <name type="common">Spur-leaf</name>
    <dbReference type="NCBI Taxonomy" id="13715"/>
    <lineage>
        <taxon>Eukaryota</taxon>
        <taxon>Viridiplantae</taxon>
        <taxon>Streptophyta</taxon>
        <taxon>Embryophyta</taxon>
        <taxon>Tracheophyta</taxon>
        <taxon>Spermatophyta</taxon>
        <taxon>Magnoliopsida</taxon>
        <taxon>Trochodendrales</taxon>
        <taxon>Trochodendraceae</taxon>
        <taxon>Tetracentron</taxon>
    </lineage>
</organism>
<evidence type="ECO:0000313" key="2">
    <source>
        <dbReference type="EMBL" id="KAF8392609.1"/>
    </source>
</evidence>
<comment type="caution">
    <text evidence="2">The sequence shown here is derived from an EMBL/GenBank/DDBJ whole genome shotgun (WGS) entry which is preliminary data.</text>
</comment>
<name>A0A834YNQ7_TETSI</name>
<dbReference type="Proteomes" id="UP000655225">
    <property type="component" value="Unassembled WGS sequence"/>
</dbReference>
<dbReference type="AlphaFoldDB" id="A0A834YNQ7"/>
<dbReference type="EMBL" id="JABCRI010000016">
    <property type="protein sequence ID" value="KAF8392609.1"/>
    <property type="molecule type" value="Genomic_DNA"/>
</dbReference>
<proteinExistence type="predicted"/>
<sequence length="190" mass="20977">MGQALRRASGRIRSSNLEPSSSQVKNVERRPPVVPVEPAGIPKSGKGEAGGPDSEEISAINTDNVLEERDSGYDAMLSQMVGRITTKPGGKLEMGEASVMERYTRPMPKLRNTKPESSLDEEKPVPPGTLNVAQLRRIILLHQGKANDHDKPMDTHQIAKEFRIDAAQVQRIFQFLSLPPEDSSKQKDKQ</sequence>